<name>A0A8H7VJV8_9FUNG</name>
<dbReference type="Pfam" id="PF18474">
    <property type="entry name" value="DUF5614"/>
    <property type="match status" value="1"/>
</dbReference>
<evidence type="ECO:0000256" key="1">
    <source>
        <dbReference type="ARBA" id="ARBA00006588"/>
    </source>
</evidence>
<evidence type="ECO:0000313" key="5">
    <source>
        <dbReference type="Proteomes" id="UP000646827"/>
    </source>
</evidence>
<comment type="caution">
    <text evidence="4">The sequence shown here is derived from an EMBL/GenBank/DDBJ whole genome shotgun (WGS) entry which is preliminary data.</text>
</comment>
<dbReference type="AlphaFoldDB" id="A0A8H7VJV8"/>
<evidence type="ECO:0008006" key="6">
    <source>
        <dbReference type="Google" id="ProtNLM"/>
    </source>
</evidence>
<organism evidence="4 5">
    <name type="scientific">Circinella minor</name>
    <dbReference type="NCBI Taxonomy" id="1195481"/>
    <lineage>
        <taxon>Eukaryota</taxon>
        <taxon>Fungi</taxon>
        <taxon>Fungi incertae sedis</taxon>
        <taxon>Mucoromycota</taxon>
        <taxon>Mucoromycotina</taxon>
        <taxon>Mucoromycetes</taxon>
        <taxon>Mucorales</taxon>
        <taxon>Lichtheimiaceae</taxon>
        <taxon>Circinella</taxon>
    </lineage>
</organism>
<accession>A0A8H7VJV8</accession>
<reference evidence="4 5" key="1">
    <citation type="submission" date="2020-12" db="EMBL/GenBank/DDBJ databases">
        <title>Metabolic potential, ecology and presence of endohyphal bacteria is reflected in genomic diversity of Mucoromycotina.</title>
        <authorList>
            <person name="Muszewska A."/>
            <person name="Okrasinska A."/>
            <person name="Steczkiewicz K."/>
            <person name="Drgas O."/>
            <person name="Orlowska M."/>
            <person name="Perlinska-Lenart U."/>
            <person name="Aleksandrzak-Piekarczyk T."/>
            <person name="Szatraj K."/>
            <person name="Zielenkiewicz U."/>
            <person name="Pilsyk S."/>
            <person name="Malc E."/>
            <person name="Mieczkowski P."/>
            <person name="Kruszewska J.S."/>
            <person name="Biernat P."/>
            <person name="Pawlowska J."/>
        </authorList>
    </citation>
    <scope>NUCLEOTIDE SEQUENCE [LARGE SCALE GENOMIC DNA]</scope>
    <source>
        <strain evidence="4 5">CBS 142.35</strain>
    </source>
</reference>
<dbReference type="PANTHER" id="PTHR13379">
    <property type="entry name" value="UNCHARACTERIZED DUF1308"/>
    <property type="match status" value="1"/>
</dbReference>
<comment type="similarity">
    <text evidence="1">Belongs to the UPF0415 family.</text>
</comment>
<dbReference type="InterPro" id="IPR041076">
    <property type="entry name" value="DUF5614"/>
</dbReference>
<dbReference type="OrthoDB" id="441890at2759"/>
<gene>
    <name evidence="4" type="ORF">INT45_010358</name>
</gene>
<feature type="domain" description="DUF5614" evidence="3">
    <location>
        <begin position="12"/>
        <end position="139"/>
    </location>
</feature>
<keyword evidence="5" id="KW-1185">Reference proteome</keyword>
<proteinExistence type="inferred from homology"/>
<dbReference type="EMBL" id="JAEPRB010000027">
    <property type="protein sequence ID" value="KAG2225531.1"/>
    <property type="molecule type" value="Genomic_DNA"/>
</dbReference>
<dbReference type="InterPro" id="IPR010733">
    <property type="entry name" value="DUF1308"/>
</dbReference>
<sequence>MESDEQKESYGAIKSLHERCQAILADCQERNDIQGMYRYIHSLTAEMSFLDKLIEDPSRIKKEYIQSSNLSYLEAVHEAIMQTRQLNQIMELKSVPPKDQEGWVPRATLMRRRQTVKVDLVSEQGLVWVKVIARNAKGLRFDMAGLELFDEEDDNEFMASDSDDEELQQQGEGIISGEDPFDDLPIFKKAKHYLRSASQHQIHFQTPIVIFAFMRLQPEGQDEYVERILQRLRDLGIVVHVGPTELLDSYYATHPHPQDEYQITTSSLNLDVSTALALISEMSHHPCLPDQVLGEALQIQARREQEVPALPILLSIIRDKQLFMVQSAYDRLSQIVHVVGGTKEKARFRQLFNQEEYDPSFWTSIIDQEQQQQQQQQGKNKNLLSFLKIQVLPDKPSERFRGLLEPPVQKNVLNNGRKIRSRFSEFHAVIFGSGDSYRMTTITAIQWMQQALLDASLV</sequence>
<protein>
    <recommendedName>
        <fullName evidence="6">DUF1308 domain-containing protein</fullName>
    </recommendedName>
</protein>
<evidence type="ECO:0000259" key="2">
    <source>
        <dbReference type="Pfam" id="PF07000"/>
    </source>
</evidence>
<feature type="non-terminal residue" evidence="4">
    <location>
        <position position="1"/>
    </location>
</feature>
<dbReference type="PANTHER" id="PTHR13379:SF0">
    <property type="entry name" value="UPF0415 PROTEIN C7ORF25"/>
    <property type="match status" value="1"/>
</dbReference>
<evidence type="ECO:0000259" key="3">
    <source>
        <dbReference type="Pfam" id="PF18474"/>
    </source>
</evidence>
<evidence type="ECO:0000313" key="4">
    <source>
        <dbReference type="EMBL" id="KAG2225531.1"/>
    </source>
</evidence>
<dbReference type="Pfam" id="PF07000">
    <property type="entry name" value="DUF1308"/>
    <property type="match status" value="1"/>
</dbReference>
<feature type="domain" description="DUF1308" evidence="2">
    <location>
        <begin position="268"/>
        <end position="354"/>
    </location>
</feature>
<dbReference type="Proteomes" id="UP000646827">
    <property type="component" value="Unassembled WGS sequence"/>
</dbReference>